<organism evidence="2 3">
    <name type="scientific">Cymbomonas tetramitiformis</name>
    <dbReference type="NCBI Taxonomy" id="36881"/>
    <lineage>
        <taxon>Eukaryota</taxon>
        <taxon>Viridiplantae</taxon>
        <taxon>Chlorophyta</taxon>
        <taxon>Pyramimonadophyceae</taxon>
        <taxon>Pyramimonadales</taxon>
        <taxon>Pyramimonadaceae</taxon>
        <taxon>Cymbomonas</taxon>
    </lineage>
</organism>
<feature type="region of interest" description="Disordered" evidence="1">
    <location>
        <begin position="1"/>
        <end position="21"/>
    </location>
</feature>
<dbReference type="AlphaFoldDB" id="A0AAE0G822"/>
<name>A0AAE0G822_9CHLO</name>
<comment type="caution">
    <text evidence="2">The sequence shown here is derived from an EMBL/GenBank/DDBJ whole genome shotgun (WGS) entry which is preliminary data.</text>
</comment>
<evidence type="ECO:0000313" key="2">
    <source>
        <dbReference type="EMBL" id="KAK3273189.1"/>
    </source>
</evidence>
<dbReference type="EMBL" id="LGRX02008608">
    <property type="protein sequence ID" value="KAK3273189.1"/>
    <property type="molecule type" value="Genomic_DNA"/>
</dbReference>
<keyword evidence="3" id="KW-1185">Reference proteome</keyword>
<gene>
    <name evidence="2" type="ORF">CYMTET_18562</name>
</gene>
<protein>
    <submittedName>
        <fullName evidence="2">Uncharacterized protein</fullName>
    </submittedName>
</protein>
<evidence type="ECO:0000256" key="1">
    <source>
        <dbReference type="SAM" id="MobiDB-lite"/>
    </source>
</evidence>
<sequence>MEDVYGTYSEHPDLSSASTTHHFRIRDTPFPKPLPENEAGKGLLGQRRYLWTDAFGVLNYVTLARLAEEAGSSRRRTMYLRSARALIDAVHTTLGNPTSENFPMAKAVHGDALQPMFQYKGLRIGKVQSRETSDAGMLYDGMYWHYLAKWIFALARYATESSDYGVLVEANMLIHDVHPAFFRPDCGMLWKVNVDLSCIPGATNAVDVDDTLSAWIVYNAVQAAATKQPSLVHLEKEIDEVRKALMPRLAQQAREVQRTFNGDALGWGMHVWMHQWLGSWADEWRATIIHPNVTARTLDVDSGMLLPFRLYGGLLGAKLSGEESLMQQADHILTKIVDGGMHERVTNDSITCINKVMFAAAFAPLAFAKLPDEPVLNAPSDVLHP</sequence>
<evidence type="ECO:0000313" key="3">
    <source>
        <dbReference type="Proteomes" id="UP001190700"/>
    </source>
</evidence>
<dbReference type="Proteomes" id="UP001190700">
    <property type="component" value="Unassembled WGS sequence"/>
</dbReference>
<reference evidence="2 3" key="1">
    <citation type="journal article" date="2015" name="Genome Biol. Evol.">
        <title>Comparative Genomics of a Bacterivorous Green Alga Reveals Evolutionary Causalities and Consequences of Phago-Mixotrophic Mode of Nutrition.</title>
        <authorList>
            <person name="Burns J.A."/>
            <person name="Paasch A."/>
            <person name="Narechania A."/>
            <person name="Kim E."/>
        </authorList>
    </citation>
    <scope>NUCLEOTIDE SEQUENCE [LARGE SCALE GENOMIC DNA]</scope>
    <source>
        <strain evidence="2 3">PLY_AMNH</strain>
    </source>
</reference>
<proteinExistence type="predicted"/>
<accession>A0AAE0G822</accession>